<proteinExistence type="predicted"/>
<gene>
    <name evidence="1" type="ORF">AJ79_04815</name>
</gene>
<reference evidence="1 2" key="1">
    <citation type="submission" date="2017-10" db="EMBL/GenBank/DDBJ databases">
        <title>Comparative genomics in systemic dimorphic fungi from Ajellomycetaceae.</title>
        <authorList>
            <person name="Munoz J.F."/>
            <person name="Mcewen J.G."/>
            <person name="Clay O.K."/>
            <person name="Cuomo C.A."/>
        </authorList>
    </citation>
    <scope>NUCLEOTIDE SEQUENCE [LARGE SCALE GENOMIC DNA]</scope>
    <source>
        <strain evidence="1 2">UAMH5409</strain>
    </source>
</reference>
<dbReference type="AlphaFoldDB" id="A0A2B7XSV1"/>
<evidence type="ECO:0000313" key="1">
    <source>
        <dbReference type="EMBL" id="PGH11557.1"/>
    </source>
</evidence>
<name>A0A2B7XSV1_9EURO</name>
<dbReference type="SUPFAM" id="SSF89372">
    <property type="entry name" value="Fucose-specific lectin"/>
    <property type="match status" value="1"/>
</dbReference>
<evidence type="ECO:0008006" key="3">
    <source>
        <dbReference type="Google" id="ProtNLM"/>
    </source>
</evidence>
<dbReference type="EMBL" id="PDNB01000071">
    <property type="protein sequence ID" value="PGH11557.1"/>
    <property type="molecule type" value="Genomic_DNA"/>
</dbReference>
<evidence type="ECO:0000313" key="2">
    <source>
        <dbReference type="Proteomes" id="UP000223968"/>
    </source>
</evidence>
<organism evidence="1 2">
    <name type="scientific">Helicocarpus griseus UAMH5409</name>
    <dbReference type="NCBI Taxonomy" id="1447875"/>
    <lineage>
        <taxon>Eukaryota</taxon>
        <taxon>Fungi</taxon>
        <taxon>Dikarya</taxon>
        <taxon>Ascomycota</taxon>
        <taxon>Pezizomycotina</taxon>
        <taxon>Eurotiomycetes</taxon>
        <taxon>Eurotiomycetidae</taxon>
        <taxon>Onygenales</taxon>
        <taxon>Ajellomycetaceae</taxon>
        <taxon>Helicocarpus</taxon>
    </lineage>
</organism>
<keyword evidence="2" id="KW-1185">Reference proteome</keyword>
<accession>A0A2B7XSV1</accession>
<comment type="caution">
    <text evidence="1">The sequence shown here is derived from an EMBL/GenBank/DDBJ whole genome shotgun (WGS) entry which is preliminary data.</text>
</comment>
<sequence>MGEAKLPIGEYRKLTGCWTSEEQIALFFENSTGQLQRLSVDAKGWKILNQAAARREEASPFVAMACSFQTVTLFYCHEDKHLHRLTIDLKNDTCNDNIQQGTRFRAIPADIMVVQADNDDIWTYILKGDDEPPGMYEIGPHGERAVIGETFERNPVPSTLFSGKTKMIRIQGGQRN</sequence>
<dbReference type="Proteomes" id="UP000223968">
    <property type="component" value="Unassembled WGS sequence"/>
</dbReference>
<dbReference type="Gene3D" id="2.120.10.70">
    <property type="entry name" value="Fucose-specific lectin"/>
    <property type="match status" value="1"/>
</dbReference>
<protein>
    <recommendedName>
        <fullName evidence="3">Fucose-specific lectin</fullName>
    </recommendedName>
</protein>